<dbReference type="KEGG" id="scn:Solca_0090"/>
<organism evidence="1 2">
    <name type="scientific">Solitalea canadensis (strain ATCC 29591 / DSM 3403 / JCM 21819 / LMG 8368 / NBRC 15130 / NCIMB 12057 / USAM 9D)</name>
    <name type="common">Flexibacter canadensis</name>
    <dbReference type="NCBI Taxonomy" id="929556"/>
    <lineage>
        <taxon>Bacteria</taxon>
        <taxon>Pseudomonadati</taxon>
        <taxon>Bacteroidota</taxon>
        <taxon>Sphingobacteriia</taxon>
        <taxon>Sphingobacteriales</taxon>
        <taxon>Sphingobacteriaceae</taxon>
        <taxon>Solitalea</taxon>
    </lineage>
</organism>
<proteinExistence type="predicted"/>
<keyword evidence="2" id="KW-1185">Reference proteome</keyword>
<dbReference type="EMBL" id="CP003349">
    <property type="protein sequence ID" value="AFD05246.1"/>
    <property type="molecule type" value="Genomic_DNA"/>
</dbReference>
<dbReference type="OrthoDB" id="700862at2"/>
<dbReference type="AlphaFoldDB" id="H8KT63"/>
<name>H8KT63_SOLCM</name>
<dbReference type="STRING" id="929556.Solca_0090"/>
<dbReference type="eggNOG" id="COG0515">
    <property type="taxonomic scope" value="Bacteria"/>
</dbReference>
<dbReference type="Proteomes" id="UP000007590">
    <property type="component" value="Chromosome"/>
</dbReference>
<dbReference type="PANTHER" id="PTHR37841:SF1">
    <property type="entry name" value="DUF3298 DOMAIN-CONTAINING PROTEIN"/>
    <property type="match status" value="1"/>
</dbReference>
<accession>H8KT63</accession>
<dbReference type="Pfam" id="PF14903">
    <property type="entry name" value="WG_beta_rep"/>
    <property type="match status" value="3"/>
</dbReference>
<evidence type="ECO:0008006" key="3">
    <source>
        <dbReference type="Google" id="ProtNLM"/>
    </source>
</evidence>
<dbReference type="HOGENOM" id="CLU_1093711_0_0_10"/>
<evidence type="ECO:0000313" key="1">
    <source>
        <dbReference type="EMBL" id="AFD05246.1"/>
    </source>
</evidence>
<gene>
    <name evidence="1" type="ordered locus">Solca_0090</name>
</gene>
<evidence type="ECO:0000313" key="2">
    <source>
        <dbReference type="Proteomes" id="UP000007590"/>
    </source>
</evidence>
<reference evidence="1" key="1">
    <citation type="submission" date="2012-02" db="EMBL/GenBank/DDBJ databases">
        <title>The complete genome of Solitalea canadensis DSM 3403.</title>
        <authorList>
            <consortium name="US DOE Joint Genome Institute (JGI-PGF)"/>
            <person name="Lucas S."/>
            <person name="Copeland A."/>
            <person name="Lapidus A."/>
            <person name="Glavina del Rio T."/>
            <person name="Dalin E."/>
            <person name="Tice H."/>
            <person name="Bruce D."/>
            <person name="Goodwin L."/>
            <person name="Pitluck S."/>
            <person name="Peters L."/>
            <person name="Ovchinnikova G."/>
            <person name="Lu M."/>
            <person name="Kyrpides N."/>
            <person name="Mavromatis K."/>
            <person name="Ivanova N."/>
            <person name="Brettin T."/>
            <person name="Detter J.C."/>
            <person name="Han C."/>
            <person name="Larimer F."/>
            <person name="Land M."/>
            <person name="Hauser L."/>
            <person name="Markowitz V."/>
            <person name="Cheng J.-F."/>
            <person name="Hugenholtz P."/>
            <person name="Woyke T."/>
            <person name="Wu D."/>
            <person name="Spring S."/>
            <person name="Schroeder M."/>
            <person name="Kopitz M."/>
            <person name="Brambilla E."/>
            <person name="Klenk H.-P."/>
            <person name="Eisen J.A."/>
        </authorList>
    </citation>
    <scope>NUCLEOTIDE SEQUENCE</scope>
    <source>
        <strain evidence="1">DSM 3403</strain>
    </source>
</reference>
<protein>
    <recommendedName>
        <fullName evidence="3">KWG repeat protein</fullName>
    </recommendedName>
</protein>
<dbReference type="InterPro" id="IPR032774">
    <property type="entry name" value="WG_beta_rep"/>
</dbReference>
<sequence>MFGRVGSANRRYQIGNHMNKNTTTHYILVLLSILLVSCQPKNNTNNKKTLEKLSGHLDTVGNCWVGAEPLYSVSRFEGRSEYTSVSKLDAKGESIGLGLINRKGEIVVPVIYDGLDLGFADGVCQVNKDDKLGLVNTDGIEIVAPTYDYIENGGAVDGLLRVGKNDRYGMISLKGEIVIPVEYQDVIGAYEGMIAVMVEPQRWGYLNHKNEMVVKPEFTFVDKFVNGKVVLQKADGENYIVYKDGRVVKETESH</sequence>
<dbReference type="PANTHER" id="PTHR37841">
    <property type="entry name" value="GLR2918 PROTEIN"/>
    <property type="match status" value="1"/>
</dbReference>